<feature type="signal peptide" evidence="1">
    <location>
        <begin position="1"/>
        <end position="17"/>
    </location>
</feature>
<sequence length="84" mass="9446">MNLKLFILIYLFNYSISKKIDCSKVKCINPICGAYETLVILPNKCCGVCQPCPDRVPCPLMYRECEYGELPAGCCPCETTKQTL</sequence>
<organism evidence="2 3">
    <name type="scientific">Dictyostelium firmibasis</name>
    <dbReference type="NCBI Taxonomy" id="79012"/>
    <lineage>
        <taxon>Eukaryota</taxon>
        <taxon>Amoebozoa</taxon>
        <taxon>Evosea</taxon>
        <taxon>Eumycetozoa</taxon>
        <taxon>Dictyostelia</taxon>
        <taxon>Dictyosteliales</taxon>
        <taxon>Dictyosteliaceae</taxon>
        <taxon>Dictyostelium</taxon>
    </lineage>
</organism>
<evidence type="ECO:0000313" key="2">
    <source>
        <dbReference type="EMBL" id="KAK5576572.1"/>
    </source>
</evidence>
<dbReference type="AlphaFoldDB" id="A0AAN7TMA3"/>
<keyword evidence="3" id="KW-1185">Reference proteome</keyword>
<keyword evidence="1" id="KW-0732">Signal</keyword>
<accession>A0AAN7TMA3</accession>
<name>A0AAN7TMA3_9MYCE</name>
<proteinExistence type="predicted"/>
<reference evidence="2 3" key="1">
    <citation type="submission" date="2023-11" db="EMBL/GenBank/DDBJ databases">
        <title>Dfirmibasis_genome.</title>
        <authorList>
            <person name="Edelbroek B."/>
            <person name="Kjellin J."/>
            <person name="Jerlstrom-Hultqvist J."/>
            <person name="Soderbom F."/>
        </authorList>
    </citation>
    <scope>NUCLEOTIDE SEQUENCE [LARGE SCALE GENOMIC DNA]</scope>
    <source>
        <strain evidence="2 3">TNS-C-14</strain>
    </source>
</reference>
<feature type="chain" id="PRO_5042938646" evidence="1">
    <location>
        <begin position="18"/>
        <end position="84"/>
    </location>
</feature>
<protein>
    <submittedName>
        <fullName evidence="2">Uncharacterized protein</fullName>
    </submittedName>
</protein>
<comment type="caution">
    <text evidence="2">The sequence shown here is derived from an EMBL/GenBank/DDBJ whole genome shotgun (WGS) entry which is preliminary data.</text>
</comment>
<evidence type="ECO:0000313" key="3">
    <source>
        <dbReference type="Proteomes" id="UP001344447"/>
    </source>
</evidence>
<dbReference type="EMBL" id="JAVFKY010000005">
    <property type="protein sequence ID" value="KAK5576572.1"/>
    <property type="molecule type" value="Genomic_DNA"/>
</dbReference>
<dbReference type="Proteomes" id="UP001344447">
    <property type="component" value="Unassembled WGS sequence"/>
</dbReference>
<evidence type="ECO:0000256" key="1">
    <source>
        <dbReference type="SAM" id="SignalP"/>
    </source>
</evidence>
<gene>
    <name evidence="2" type="ORF">RB653_007716</name>
</gene>